<dbReference type="PANTHER" id="PTHR47944:SF10">
    <property type="entry name" value="CYTOCHROME P450 98A9"/>
    <property type="match status" value="1"/>
</dbReference>
<evidence type="ECO:0000313" key="12">
    <source>
        <dbReference type="EMBL" id="MCD9640365.1"/>
    </source>
</evidence>
<keyword evidence="9" id="KW-0408">Iron</keyword>
<evidence type="ECO:0000256" key="3">
    <source>
        <dbReference type="ARBA" id="ARBA00010617"/>
    </source>
</evidence>
<comment type="caution">
    <text evidence="12">The sequence shown here is derived from an EMBL/GenBank/DDBJ whole genome shotgun (WGS) entry which is preliminary data.</text>
</comment>
<keyword evidence="11" id="KW-0472">Membrane</keyword>
<evidence type="ECO:0000256" key="4">
    <source>
        <dbReference type="ARBA" id="ARBA00022617"/>
    </source>
</evidence>
<comment type="cofactor">
    <cofactor evidence="1">
        <name>heme</name>
        <dbReference type="ChEBI" id="CHEBI:30413"/>
    </cofactor>
</comment>
<keyword evidence="4" id="KW-0349">Heme</keyword>
<evidence type="ECO:0000256" key="1">
    <source>
        <dbReference type="ARBA" id="ARBA00001971"/>
    </source>
</evidence>
<sequence>MEEHTIAEENLWKPNGTLLMLCLPLPEGYDNSGDGYSSHNELNGLWQSGKESRVQQGVKEELEWVVGLDRKLCNLELFTPKDLTLNSIREDEVTAMIHNIFRDSNNPCNISKTLMLRGYLGSVAFNNITRLTFGKRFMNKEGEVDEQGRRVKTLLQMGLKLEENLIWVNLYHGYVGYLKMKMRHLRHKTSVWRNLQEL</sequence>
<evidence type="ECO:0000256" key="6">
    <source>
        <dbReference type="ARBA" id="ARBA00022723"/>
    </source>
</evidence>
<keyword evidence="13" id="KW-1185">Reference proteome</keyword>
<keyword evidence="7" id="KW-1133">Transmembrane helix</keyword>
<dbReference type="EMBL" id="JACEIK010003108">
    <property type="protein sequence ID" value="MCD9640365.1"/>
    <property type="molecule type" value="Genomic_DNA"/>
</dbReference>
<proteinExistence type="inferred from homology"/>
<evidence type="ECO:0000256" key="2">
    <source>
        <dbReference type="ARBA" id="ARBA00004167"/>
    </source>
</evidence>
<evidence type="ECO:0000256" key="5">
    <source>
        <dbReference type="ARBA" id="ARBA00022692"/>
    </source>
</evidence>
<keyword evidence="8" id="KW-0560">Oxidoreductase</keyword>
<accession>A0ABS8V2P3</accession>
<evidence type="ECO:0000256" key="7">
    <source>
        <dbReference type="ARBA" id="ARBA00022989"/>
    </source>
</evidence>
<evidence type="ECO:0000256" key="8">
    <source>
        <dbReference type="ARBA" id="ARBA00023002"/>
    </source>
</evidence>
<comment type="subcellular location">
    <subcellularLocation>
        <location evidence="2">Membrane</location>
        <topology evidence="2">Single-pass membrane protein</topology>
    </subcellularLocation>
</comment>
<reference evidence="12 13" key="1">
    <citation type="journal article" date="2021" name="BMC Genomics">
        <title>Datura genome reveals duplications of psychoactive alkaloid biosynthetic genes and high mutation rate following tissue culture.</title>
        <authorList>
            <person name="Rajewski A."/>
            <person name="Carter-House D."/>
            <person name="Stajich J."/>
            <person name="Litt A."/>
        </authorList>
    </citation>
    <scope>NUCLEOTIDE SEQUENCE [LARGE SCALE GENOMIC DNA]</scope>
    <source>
        <strain evidence="12">AR-01</strain>
    </source>
</reference>
<dbReference type="Proteomes" id="UP000823775">
    <property type="component" value="Unassembled WGS sequence"/>
</dbReference>
<name>A0ABS8V2P3_DATST</name>
<comment type="similarity">
    <text evidence="3">Belongs to the cytochrome P450 family.</text>
</comment>
<evidence type="ECO:0000256" key="11">
    <source>
        <dbReference type="ARBA" id="ARBA00023136"/>
    </source>
</evidence>
<evidence type="ECO:0000256" key="9">
    <source>
        <dbReference type="ARBA" id="ARBA00023004"/>
    </source>
</evidence>
<keyword evidence="6" id="KW-0479">Metal-binding</keyword>
<keyword evidence="10" id="KW-0503">Monooxygenase</keyword>
<dbReference type="PANTHER" id="PTHR47944">
    <property type="entry name" value="CYTOCHROME P450 98A9"/>
    <property type="match status" value="1"/>
</dbReference>
<gene>
    <name evidence="12" type="ORF">HAX54_025641</name>
</gene>
<protein>
    <submittedName>
        <fullName evidence="12">Uncharacterized protein</fullName>
    </submittedName>
</protein>
<keyword evidence="5" id="KW-0812">Transmembrane</keyword>
<organism evidence="12 13">
    <name type="scientific">Datura stramonium</name>
    <name type="common">Jimsonweed</name>
    <name type="synonym">Common thornapple</name>
    <dbReference type="NCBI Taxonomy" id="4076"/>
    <lineage>
        <taxon>Eukaryota</taxon>
        <taxon>Viridiplantae</taxon>
        <taxon>Streptophyta</taxon>
        <taxon>Embryophyta</taxon>
        <taxon>Tracheophyta</taxon>
        <taxon>Spermatophyta</taxon>
        <taxon>Magnoliopsida</taxon>
        <taxon>eudicotyledons</taxon>
        <taxon>Gunneridae</taxon>
        <taxon>Pentapetalae</taxon>
        <taxon>asterids</taxon>
        <taxon>lamiids</taxon>
        <taxon>Solanales</taxon>
        <taxon>Solanaceae</taxon>
        <taxon>Solanoideae</taxon>
        <taxon>Datureae</taxon>
        <taxon>Datura</taxon>
    </lineage>
</organism>
<evidence type="ECO:0000256" key="10">
    <source>
        <dbReference type="ARBA" id="ARBA00023033"/>
    </source>
</evidence>
<evidence type="ECO:0000313" key="13">
    <source>
        <dbReference type="Proteomes" id="UP000823775"/>
    </source>
</evidence>